<feature type="region of interest" description="Disordered" evidence="1">
    <location>
        <begin position="1"/>
        <end position="24"/>
    </location>
</feature>
<protein>
    <submittedName>
        <fullName evidence="3">Uncharacterized protein</fullName>
    </submittedName>
</protein>
<keyword evidence="2" id="KW-0472">Membrane</keyword>
<keyword evidence="2" id="KW-0812">Transmembrane</keyword>
<reference evidence="3" key="2">
    <citation type="submission" date="2021-02" db="EMBL/GenBank/DDBJ databases">
        <authorList>
            <person name="Kimball J.A."/>
            <person name="Haas M.W."/>
            <person name="Macchietto M."/>
            <person name="Kono T."/>
            <person name="Duquette J."/>
            <person name="Shao M."/>
        </authorList>
    </citation>
    <scope>NUCLEOTIDE SEQUENCE</scope>
    <source>
        <tissue evidence="3">Fresh leaf tissue</tissue>
    </source>
</reference>
<evidence type="ECO:0000313" key="4">
    <source>
        <dbReference type="Proteomes" id="UP000729402"/>
    </source>
</evidence>
<comment type="caution">
    <text evidence="3">The sequence shown here is derived from an EMBL/GenBank/DDBJ whole genome shotgun (WGS) entry which is preliminary data.</text>
</comment>
<reference evidence="3" key="1">
    <citation type="journal article" date="2021" name="bioRxiv">
        <title>Whole Genome Assembly and Annotation of Northern Wild Rice, Zizania palustris L., Supports a Whole Genome Duplication in the Zizania Genus.</title>
        <authorList>
            <person name="Haas M."/>
            <person name="Kono T."/>
            <person name="Macchietto M."/>
            <person name="Millas R."/>
            <person name="McGilp L."/>
            <person name="Shao M."/>
            <person name="Duquette J."/>
            <person name="Hirsch C.N."/>
            <person name="Kimball J."/>
        </authorList>
    </citation>
    <scope>NUCLEOTIDE SEQUENCE</scope>
    <source>
        <tissue evidence="3">Fresh leaf tissue</tissue>
    </source>
</reference>
<gene>
    <name evidence="3" type="ORF">GUJ93_ZPchr0009g1991</name>
</gene>
<evidence type="ECO:0000256" key="1">
    <source>
        <dbReference type="SAM" id="MobiDB-lite"/>
    </source>
</evidence>
<sequence>MRPSAASSAEACRSLPPPEPAAPSAGARLRLRLQAPAALRVDRRELRRLFSHGIPLYMLSSLFFVLVCYSAASPSADAGVCALHSSVRLCALGSSVLLSVPHFRLMIMVDLVAMLLSN</sequence>
<dbReference type="AlphaFoldDB" id="A0A8J5RMK3"/>
<organism evidence="3 4">
    <name type="scientific">Zizania palustris</name>
    <name type="common">Northern wild rice</name>
    <dbReference type="NCBI Taxonomy" id="103762"/>
    <lineage>
        <taxon>Eukaryota</taxon>
        <taxon>Viridiplantae</taxon>
        <taxon>Streptophyta</taxon>
        <taxon>Embryophyta</taxon>
        <taxon>Tracheophyta</taxon>
        <taxon>Spermatophyta</taxon>
        <taxon>Magnoliopsida</taxon>
        <taxon>Liliopsida</taxon>
        <taxon>Poales</taxon>
        <taxon>Poaceae</taxon>
        <taxon>BOP clade</taxon>
        <taxon>Oryzoideae</taxon>
        <taxon>Oryzeae</taxon>
        <taxon>Zizaniinae</taxon>
        <taxon>Zizania</taxon>
    </lineage>
</organism>
<proteinExistence type="predicted"/>
<dbReference type="EMBL" id="JAAALK010000289">
    <property type="protein sequence ID" value="KAG8048818.1"/>
    <property type="molecule type" value="Genomic_DNA"/>
</dbReference>
<keyword evidence="2" id="KW-1133">Transmembrane helix</keyword>
<feature type="transmembrane region" description="Helical" evidence="2">
    <location>
        <begin position="49"/>
        <end position="72"/>
    </location>
</feature>
<name>A0A8J5RMK3_ZIZPA</name>
<evidence type="ECO:0000256" key="2">
    <source>
        <dbReference type="SAM" id="Phobius"/>
    </source>
</evidence>
<evidence type="ECO:0000313" key="3">
    <source>
        <dbReference type="EMBL" id="KAG8048818.1"/>
    </source>
</evidence>
<accession>A0A8J5RMK3</accession>
<keyword evidence="4" id="KW-1185">Reference proteome</keyword>
<dbReference type="Proteomes" id="UP000729402">
    <property type="component" value="Unassembled WGS sequence"/>
</dbReference>